<dbReference type="EMBL" id="JAANIT010027156">
    <property type="protein sequence ID" value="KAG1508740.1"/>
    <property type="molecule type" value="Genomic_DNA"/>
</dbReference>
<dbReference type="Proteomes" id="UP000717996">
    <property type="component" value="Unassembled WGS sequence"/>
</dbReference>
<accession>A0A9P7BYG0</accession>
<gene>
    <name evidence="1" type="ORF">G6F51_014812</name>
</gene>
<sequence>MLPHRHQRPRRTPVSILRQRGRNARELVRIALHQDPRQTLTIRFVSLHRFKVAIDEAQQGPLAVHLNDFSA</sequence>
<evidence type="ECO:0000313" key="2">
    <source>
        <dbReference type="Proteomes" id="UP000717996"/>
    </source>
</evidence>
<evidence type="ECO:0000313" key="1">
    <source>
        <dbReference type="EMBL" id="KAG1508740.1"/>
    </source>
</evidence>
<protein>
    <submittedName>
        <fullName evidence="1">Uncharacterized protein</fullName>
    </submittedName>
</protein>
<reference evidence="1" key="1">
    <citation type="journal article" date="2020" name="Microb. Genom.">
        <title>Genetic diversity of clinical and environmental Mucorales isolates obtained from an investigation of mucormycosis cases among solid organ transplant recipients.</title>
        <authorList>
            <person name="Nguyen M.H."/>
            <person name="Kaul D."/>
            <person name="Muto C."/>
            <person name="Cheng S.J."/>
            <person name="Richter R.A."/>
            <person name="Bruno V.M."/>
            <person name="Liu G."/>
            <person name="Beyhan S."/>
            <person name="Sundermann A.J."/>
            <person name="Mounaud S."/>
            <person name="Pasculle A.W."/>
            <person name="Nierman W.C."/>
            <person name="Driscoll E."/>
            <person name="Cumbie R."/>
            <person name="Clancy C.J."/>
            <person name="Dupont C.L."/>
        </authorList>
    </citation>
    <scope>NUCLEOTIDE SEQUENCE</scope>
    <source>
        <strain evidence="1">GL16</strain>
    </source>
</reference>
<proteinExistence type="predicted"/>
<name>A0A9P7BYG0_RHIOR</name>
<organism evidence="1 2">
    <name type="scientific">Rhizopus oryzae</name>
    <name type="common">Mucormycosis agent</name>
    <name type="synonym">Rhizopus arrhizus var. delemar</name>
    <dbReference type="NCBI Taxonomy" id="64495"/>
    <lineage>
        <taxon>Eukaryota</taxon>
        <taxon>Fungi</taxon>
        <taxon>Fungi incertae sedis</taxon>
        <taxon>Mucoromycota</taxon>
        <taxon>Mucoromycotina</taxon>
        <taxon>Mucoromycetes</taxon>
        <taxon>Mucorales</taxon>
        <taxon>Mucorineae</taxon>
        <taxon>Rhizopodaceae</taxon>
        <taxon>Rhizopus</taxon>
    </lineage>
</organism>
<comment type="caution">
    <text evidence="1">The sequence shown here is derived from an EMBL/GenBank/DDBJ whole genome shotgun (WGS) entry which is preliminary data.</text>
</comment>
<dbReference type="AlphaFoldDB" id="A0A9P7BYG0"/>